<protein>
    <submittedName>
        <fullName evidence="4">NUDIX domain-containing protein</fullName>
    </submittedName>
</protein>
<dbReference type="RefSeq" id="WP_377934692.1">
    <property type="nucleotide sequence ID" value="NZ_JBHUEA010000015.1"/>
</dbReference>
<dbReference type="PANTHER" id="PTHR11839:SF18">
    <property type="entry name" value="NUDIX HYDROLASE DOMAIN-CONTAINING PROTEIN"/>
    <property type="match status" value="1"/>
</dbReference>
<comment type="cofactor">
    <cofactor evidence="1">
        <name>Mg(2+)</name>
        <dbReference type="ChEBI" id="CHEBI:18420"/>
    </cofactor>
</comment>
<dbReference type="Pfam" id="PF00293">
    <property type="entry name" value="NUDIX"/>
    <property type="match status" value="1"/>
</dbReference>
<dbReference type="InterPro" id="IPR000086">
    <property type="entry name" value="NUDIX_hydrolase_dom"/>
</dbReference>
<evidence type="ECO:0000313" key="5">
    <source>
        <dbReference type="Proteomes" id="UP001597347"/>
    </source>
</evidence>
<evidence type="ECO:0000256" key="2">
    <source>
        <dbReference type="ARBA" id="ARBA00022801"/>
    </source>
</evidence>
<evidence type="ECO:0000256" key="1">
    <source>
        <dbReference type="ARBA" id="ARBA00001946"/>
    </source>
</evidence>
<comment type="caution">
    <text evidence="4">The sequence shown here is derived from an EMBL/GenBank/DDBJ whole genome shotgun (WGS) entry which is preliminary data.</text>
</comment>
<reference evidence="5" key="1">
    <citation type="journal article" date="2019" name="Int. J. Syst. Evol. Microbiol.">
        <title>The Global Catalogue of Microorganisms (GCM) 10K type strain sequencing project: providing services to taxonomists for standard genome sequencing and annotation.</title>
        <authorList>
            <consortium name="The Broad Institute Genomics Platform"/>
            <consortium name="The Broad Institute Genome Sequencing Center for Infectious Disease"/>
            <person name="Wu L."/>
            <person name="Ma J."/>
        </authorList>
    </citation>
    <scope>NUCLEOTIDE SEQUENCE [LARGE SCALE GENOMIC DNA]</scope>
    <source>
        <strain evidence="5">CGMCC 1.12471</strain>
    </source>
</reference>
<keyword evidence="2" id="KW-0378">Hydrolase</keyword>
<name>A0ABW4LHL8_9MICO</name>
<dbReference type="Proteomes" id="UP001597347">
    <property type="component" value="Unassembled WGS sequence"/>
</dbReference>
<dbReference type="InterPro" id="IPR015797">
    <property type="entry name" value="NUDIX_hydrolase-like_dom_sf"/>
</dbReference>
<accession>A0ABW4LHL8</accession>
<dbReference type="PROSITE" id="PS51462">
    <property type="entry name" value="NUDIX"/>
    <property type="match status" value="1"/>
</dbReference>
<dbReference type="Gene3D" id="3.90.79.10">
    <property type="entry name" value="Nucleoside Triphosphate Pyrophosphohydrolase"/>
    <property type="match status" value="1"/>
</dbReference>
<dbReference type="SUPFAM" id="SSF55811">
    <property type="entry name" value="Nudix"/>
    <property type="match status" value="1"/>
</dbReference>
<evidence type="ECO:0000259" key="3">
    <source>
        <dbReference type="PROSITE" id="PS51462"/>
    </source>
</evidence>
<dbReference type="EMBL" id="JBHUEA010000015">
    <property type="protein sequence ID" value="MFD1721977.1"/>
    <property type="molecule type" value="Genomic_DNA"/>
</dbReference>
<keyword evidence="5" id="KW-1185">Reference proteome</keyword>
<evidence type="ECO:0000313" key="4">
    <source>
        <dbReference type="EMBL" id="MFD1721977.1"/>
    </source>
</evidence>
<dbReference type="PANTHER" id="PTHR11839">
    <property type="entry name" value="UDP/ADP-SUGAR PYROPHOSPHATASE"/>
    <property type="match status" value="1"/>
</dbReference>
<feature type="domain" description="Nudix hydrolase" evidence="3">
    <location>
        <begin position="39"/>
        <end position="168"/>
    </location>
</feature>
<organism evidence="4 5">
    <name type="scientific">Amnibacterium endophyticum</name>
    <dbReference type="NCBI Taxonomy" id="2109337"/>
    <lineage>
        <taxon>Bacteria</taxon>
        <taxon>Bacillati</taxon>
        <taxon>Actinomycetota</taxon>
        <taxon>Actinomycetes</taxon>
        <taxon>Micrococcales</taxon>
        <taxon>Microbacteriaceae</taxon>
        <taxon>Amnibacterium</taxon>
    </lineage>
</organism>
<gene>
    <name evidence="4" type="ORF">ACFSBI_10475</name>
</gene>
<proteinExistence type="predicted"/>
<sequence length="180" mass="19634">MAWPVTAARTVYENRWIRVDEEDVVMPDGSPGLYGVVTMRHDAVFVVALDEQDRVLLVEVDRHTVGRSLEVPAGGSDGEDPLLAAQRELREETGRAAGRWQRLGGMTALNGICRAPEHVFLARDLRLVDDRDEARVVEGIRAVTAVPLDEVPALVSDGSVTDSETLAALLMALVALRRIG</sequence>